<proteinExistence type="predicted"/>
<dbReference type="FunCoup" id="A0A067NBX8">
    <property type="interactions" value="9"/>
</dbReference>
<evidence type="ECO:0000256" key="5">
    <source>
        <dbReference type="PIRSR" id="PIRSR604254-1"/>
    </source>
</evidence>
<dbReference type="InParanoid" id="A0A067NBX8"/>
<dbReference type="InterPro" id="IPR004254">
    <property type="entry name" value="AdipoR/HlyIII-related"/>
</dbReference>
<feature type="transmembrane region" description="Helical" evidence="6">
    <location>
        <begin position="421"/>
        <end position="440"/>
    </location>
</feature>
<feature type="transmembrane region" description="Helical" evidence="6">
    <location>
        <begin position="395"/>
        <end position="414"/>
    </location>
</feature>
<dbReference type="GO" id="GO:0038023">
    <property type="term" value="F:signaling receptor activity"/>
    <property type="evidence" value="ECO:0007669"/>
    <property type="project" value="TreeGrafter"/>
</dbReference>
<dbReference type="PANTHER" id="PTHR20855">
    <property type="entry name" value="ADIPOR/PROGESTIN RECEPTOR-RELATED"/>
    <property type="match status" value="1"/>
</dbReference>
<keyword evidence="5" id="KW-0862">Zinc</keyword>
<dbReference type="AlphaFoldDB" id="A0A067NBX8"/>
<dbReference type="GO" id="GO:0046872">
    <property type="term" value="F:metal ion binding"/>
    <property type="evidence" value="ECO:0007669"/>
    <property type="project" value="UniProtKB-KW"/>
</dbReference>
<feature type="transmembrane region" description="Helical" evidence="6">
    <location>
        <begin position="356"/>
        <end position="375"/>
    </location>
</feature>
<evidence type="ECO:0000256" key="3">
    <source>
        <dbReference type="ARBA" id="ARBA00022989"/>
    </source>
</evidence>
<dbReference type="Pfam" id="PF03006">
    <property type="entry name" value="HlyIII"/>
    <property type="match status" value="1"/>
</dbReference>
<feature type="binding site" evidence="5">
    <location>
        <position position="520"/>
    </location>
    <ligand>
        <name>Zn(2+)</name>
        <dbReference type="ChEBI" id="CHEBI:29105"/>
    </ligand>
</feature>
<sequence>MSSPAPSVRPVLAAPHRAIISLRTLKSPALNALDLSSHHARPGALNTHITLASLRLLVLSHLSDLEARLSLLKLSPAAPSPEASGPVDEAKAFVLQGFELLERIKADVRSYLPDFDRSHDICDVFPDVQMPSIDSIRSRLSHLDLSLPDIPASPLTYVPTLQSHLSSLHAHLQSIPFTVPSTSGLPTLTLPKVLSDLLAELKASDMFADVLQDGNWQDKVDEEDKSPKELLLTAQTLLVQREKALSASLNGSRLIRYVDMPERWQNNEFIIAGYRFIPAERWSLLALSVFQLHNETCNIYTHLLPFLSLLPLASLFPTIRLPLSLTSTPLTVTPSGGAFFPASLSLLPPSSHIDPIPAYLFTFAAGICLLSSAIWHTFAGCADWKFTEAAARGDYVGIGWLISSTISTVMYYAFRCQPIPLYFYTGLCLVNGILGSIFPFQAWFNQRKYKSWRILFFLSLGFSSLIPLGHLALQRGFVETFQFVRPAVYSASHYLIAIVFYASHFPECMFPGWFDWCGSHAIWHVLIIVSIRLHWKALEVLAINAPAFSCSL</sequence>
<dbReference type="STRING" id="930990.A0A067NBX8"/>
<dbReference type="PANTHER" id="PTHR20855:SF97">
    <property type="entry name" value="ADIPOR-LIKE RECEPTOR IZH3-RELATED"/>
    <property type="match status" value="1"/>
</dbReference>
<dbReference type="Proteomes" id="UP000027195">
    <property type="component" value="Unassembled WGS sequence"/>
</dbReference>
<name>A0A067NBX8_BOTB1</name>
<dbReference type="GO" id="GO:0016020">
    <property type="term" value="C:membrane"/>
    <property type="evidence" value="ECO:0007669"/>
    <property type="project" value="UniProtKB-SubCell"/>
</dbReference>
<evidence type="ECO:0000256" key="2">
    <source>
        <dbReference type="ARBA" id="ARBA00022692"/>
    </source>
</evidence>
<feature type="binding site" evidence="5">
    <location>
        <position position="524"/>
    </location>
    <ligand>
        <name>Zn(2+)</name>
        <dbReference type="ChEBI" id="CHEBI:29105"/>
    </ligand>
</feature>
<comment type="subcellular location">
    <subcellularLocation>
        <location evidence="1">Membrane</location>
        <topology evidence="1">Multi-pass membrane protein</topology>
    </subcellularLocation>
</comment>
<feature type="transmembrane region" description="Helical" evidence="6">
    <location>
        <begin position="483"/>
        <end position="501"/>
    </location>
</feature>
<evidence type="ECO:0000256" key="1">
    <source>
        <dbReference type="ARBA" id="ARBA00004141"/>
    </source>
</evidence>
<keyword evidence="8" id="KW-1185">Reference proteome</keyword>
<dbReference type="HOGENOM" id="CLU_021163_0_0_1"/>
<feature type="transmembrane region" description="Helical" evidence="6">
    <location>
        <begin position="452"/>
        <end position="471"/>
    </location>
</feature>
<evidence type="ECO:0000313" key="7">
    <source>
        <dbReference type="EMBL" id="KDQ21642.1"/>
    </source>
</evidence>
<dbReference type="GO" id="GO:0006882">
    <property type="term" value="P:intracellular zinc ion homeostasis"/>
    <property type="evidence" value="ECO:0007669"/>
    <property type="project" value="TreeGrafter"/>
</dbReference>
<reference evidence="8" key="1">
    <citation type="journal article" date="2014" name="Proc. Natl. Acad. Sci. U.S.A.">
        <title>Extensive sampling of basidiomycete genomes demonstrates inadequacy of the white-rot/brown-rot paradigm for wood decay fungi.</title>
        <authorList>
            <person name="Riley R."/>
            <person name="Salamov A.A."/>
            <person name="Brown D.W."/>
            <person name="Nagy L.G."/>
            <person name="Floudas D."/>
            <person name="Held B.W."/>
            <person name="Levasseur A."/>
            <person name="Lombard V."/>
            <person name="Morin E."/>
            <person name="Otillar R."/>
            <person name="Lindquist E.A."/>
            <person name="Sun H."/>
            <person name="LaButti K.M."/>
            <person name="Schmutz J."/>
            <person name="Jabbour D."/>
            <person name="Luo H."/>
            <person name="Baker S.E."/>
            <person name="Pisabarro A.G."/>
            <person name="Walton J.D."/>
            <person name="Blanchette R.A."/>
            <person name="Henrissat B."/>
            <person name="Martin F."/>
            <person name="Cullen D."/>
            <person name="Hibbett D.S."/>
            <person name="Grigoriev I.V."/>
        </authorList>
    </citation>
    <scope>NUCLEOTIDE SEQUENCE [LARGE SCALE GENOMIC DNA]</scope>
    <source>
        <strain evidence="8">FD-172 SS1</strain>
    </source>
</reference>
<evidence type="ECO:0000256" key="6">
    <source>
        <dbReference type="SAM" id="Phobius"/>
    </source>
</evidence>
<keyword evidence="2 6" id="KW-0812">Transmembrane</keyword>
<accession>A0A067NBX8</accession>
<feature type="binding site" evidence="5">
    <location>
        <position position="376"/>
    </location>
    <ligand>
        <name>Zn(2+)</name>
        <dbReference type="ChEBI" id="CHEBI:29105"/>
    </ligand>
</feature>
<gene>
    <name evidence="7" type="ORF">BOTBODRAFT_168877</name>
</gene>
<dbReference type="OrthoDB" id="5585746at2759"/>
<evidence type="ECO:0000313" key="8">
    <source>
        <dbReference type="Proteomes" id="UP000027195"/>
    </source>
</evidence>
<dbReference type="EMBL" id="KL198016">
    <property type="protein sequence ID" value="KDQ21642.1"/>
    <property type="molecule type" value="Genomic_DNA"/>
</dbReference>
<protein>
    <recommendedName>
        <fullName evidence="9">HlyIII-domain-containing protein</fullName>
    </recommendedName>
</protein>
<organism evidence="7 8">
    <name type="scientific">Botryobasidium botryosum (strain FD-172 SS1)</name>
    <dbReference type="NCBI Taxonomy" id="930990"/>
    <lineage>
        <taxon>Eukaryota</taxon>
        <taxon>Fungi</taxon>
        <taxon>Dikarya</taxon>
        <taxon>Basidiomycota</taxon>
        <taxon>Agaricomycotina</taxon>
        <taxon>Agaricomycetes</taxon>
        <taxon>Cantharellales</taxon>
        <taxon>Botryobasidiaceae</taxon>
        <taxon>Botryobasidium</taxon>
    </lineage>
</organism>
<evidence type="ECO:0000256" key="4">
    <source>
        <dbReference type="ARBA" id="ARBA00023136"/>
    </source>
</evidence>
<keyword evidence="5" id="KW-0479">Metal-binding</keyword>
<keyword evidence="4 6" id="KW-0472">Membrane</keyword>
<evidence type="ECO:0008006" key="9">
    <source>
        <dbReference type="Google" id="ProtNLM"/>
    </source>
</evidence>
<keyword evidence="3 6" id="KW-1133">Transmembrane helix</keyword>